<dbReference type="GO" id="GO:0005886">
    <property type="term" value="C:plasma membrane"/>
    <property type="evidence" value="ECO:0007669"/>
    <property type="project" value="UniProtKB-SubCell"/>
</dbReference>
<keyword evidence="10 12" id="KW-0472">Membrane</keyword>
<feature type="transmembrane region" description="Helical" evidence="12">
    <location>
        <begin position="210"/>
        <end position="230"/>
    </location>
</feature>
<dbReference type="Pfam" id="PF02378">
    <property type="entry name" value="PTS_EIIC"/>
    <property type="match status" value="1"/>
</dbReference>
<comment type="subcellular location">
    <subcellularLocation>
        <location evidence="1">Cell membrane</location>
        <topology evidence="1">Multi-pass membrane protein</topology>
    </subcellularLocation>
</comment>
<dbReference type="PROSITE" id="PS51103">
    <property type="entry name" value="PTS_EIIC_TYPE_1"/>
    <property type="match status" value="1"/>
</dbReference>
<keyword evidence="2" id="KW-0813">Transport</keyword>
<evidence type="ECO:0000256" key="1">
    <source>
        <dbReference type="ARBA" id="ARBA00004651"/>
    </source>
</evidence>
<feature type="transmembrane region" description="Helical" evidence="12">
    <location>
        <begin position="176"/>
        <end position="198"/>
    </location>
</feature>
<dbReference type="NCBIfam" id="TIGR02005">
    <property type="entry name" value="PTS-IIBC-alpha"/>
    <property type="match status" value="1"/>
</dbReference>
<evidence type="ECO:0000256" key="5">
    <source>
        <dbReference type="ARBA" id="ARBA00022679"/>
    </source>
</evidence>
<evidence type="ECO:0000256" key="6">
    <source>
        <dbReference type="ARBA" id="ARBA00022683"/>
    </source>
</evidence>
<evidence type="ECO:0000256" key="9">
    <source>
        <dbReference type="ARBA" id="ARBA00022989"/>
    </source>
</evidence>
<dbReference type="PANTHER" id="PTHR30009">
    <property type="entry name" value="CYTOCHROME C-TYPE SYNTHESIS PROTEIN AND PTS TRANSMEMBRANE COMPONENT"/>
    <property type="match status" value="1"/>
</dbReference>
<dbReference type="InterPro" id="IPR018113">
    <property type="entry name" value="PTrfase_EIIB_Cys"/>
</dbReference>
<keyword evidence="7 12" id="KW-0812">Transmembrane</keyword>
<reference evidence="15 16" key="1">
    <citation type="journal article" date="2012" name="Int. J. Syst. Evol. Microbiol.">
        <title>Characterization of Tetragenococcus strains from sugar thick juice reveals a novel species, Tetragenococcus osmophilus sp. nov., and divides Tetragenococcus halophilus into two subspecies, T. halophilus subsp. halophilus subsp. nov. and T. halophilus subsp. flandriensis subsp. nov.</title>
        <authorList>
            <person name="Juste A."/>
            <person name="Van Trappen S."/>
            <person name="Verreth C."/>
            <person name="Cleenwerck I."/>
            <person name="De Vos P."/>
            <person name="Lievens B."/>
            <person name="Willems K.A."/>
        </authorList>
    </citation>
    <scope>NUCLEOTIDE SEQUENCE [LARGE SCALE GENOMIC DNA]</scope>
    <source>
        <strain evidence="15 16">LMG 26042</strain>
    </source>
</reference>
<feature type="transmembrane region" description="Helical" evidence="12">
    <location>
        <begin position="86"/>
        <end position="109"/>
    </location>
</feature>
<dbReference type="GO" id="GO:0016301">
    <property type="term" value="F:kinase activity"/>
    <property type="evidence" value="ECO:0007669"/>
    <property type="project" value="UniProtKB-KW"/>
</dbReference>
<feature type="transmembrane region" description="Helical" evidence="12">
    <location>
        <begin position="311"/>
        <end position="327"/>
    </location>
</feature>
<feature type="transmembrane region" description="Helical" evidence="12">
    <location>
        <begin position="12"/>
        <end position="38"/>
    </location>
</feature>
<evidence type="ECO:0000256" key="7">
    <source>
        <dbReference type="ARBA" id="ARBA00022692"/>
    </source>
</evidence>
<gene>
    <name evidence="15" type="ORF">C7H83_04500</name>
</gene>
<keyword evidence="8" id="KW-0418">Kinase</keyword>
<dbReference type="PROSITE" id="PS01035">
    <property type="entry name" value="PTS_EIIB_TYPE_1_CYS"/>
    <property type="match status" value="1"/>
</dbReference>
<keyword evidence="4" id="KW-0762">Sugar transport</keyword>
<dbReference type="Gene3D" id="3.30.1360.60">
    <property type="entry name" value="Glucose permease domain IIB"/>
    <property type="match status" value="1"/>
</dbReference>
<dbReference type="SUPFAM" id="SSF55604">
    <property type="entry name" value="Glucose permease domain IIB"/>
    <property type="match status" value="1"/>
</dbReference>
<keyword evidence="6" id="KW-0598">Phosphotransferase system</keyword>
<proteinExistence type="predicted"/>
<organism evidence="15 16">
    <name type="scientific">Tetragenococcus halophilus</name>
    <name type="common">Pediococcus halophilus</name>
    <dbReference type="NCBI Taxonomy" id="51669"/>
    <lineage>
        <taxon>Bacteria</taxon>
        <taxon>Bacillati</taxon>
        <taxon>Bacillota</taxon>
        <taxon>Bacilli</taxon>
        <taxon>Lactobacillales</taxon>
        <taxon>Enterococcaceae</taxon>
        <taxon>Tetragenococcus</taxon>
    </lineage>
</organism>
<dbReference type="RefSeq" id="WP_103892124.1">
    <property type="nucleotide sequence ID" value="NZ_CP027768.1"/>
</dbReference>
<feature type="transmembrane region" description="Helical" evidence="12">
    <location>
        <begin position="58"/>
        <end position="79"/>
    </location>
</feature>
<dbReference type="GO" id="GO:0090563">
    <property type="term" value="F:protein-phosphocysteine-sugar phosphotransferase activity"/>
    <property type="evidence" value="ECO:0007669"/>
    <property type="project" value="TreeGrafter"/>
</dbReference>
<evidence type="ECO:0000313" key="16">
    <source>
        <dbReference type="Proteomes" id="UP000280475"/>
    </source>
</evidence>
<feature type="transmembrane region" description="Helical" evidence="12">
    <location>
        <begin position="278"/>
        <end position="299"/>
    </location>
</feature>
<dbReference type="Pfam" id="PF00367">
    <property type="entry name" value="PTS_EIIB"/>
    <property type="match status" value="1"/>
</dbReference>
<evidence type="ECO:0000313" key="15">
    <source>
        <dbReference type="EMBL" id="AYW49791.1"/>
    </source>
</evidence>
<dbReference type="InterPro" id="IPR013013">
    <property type="entry name" value="PTS_EIIC_1"/>
</dbReference>
<dbReference type="GO" id="GO:0008982">
    <property type="term" value="F:protein-N(PI)-phosphohistidine-sugar phosphotransferase activity"/>
    <property type="evidence" value="ECO:0007669"/>
    <property type="project" value="InterPro"/>
</dbReference>
<dbReference type="EMBL" id="CP027768">
    <property type="protein sequence ID" value="AYW49791.1"/>
    <property type="molecule type" value="Genomic_DNA"/>
</dbReference>
<keyword evidence="9 12" id="KW-1133">Transmembrane helix</keyword>
<dbReference type="PROSITE" id="PS51098">
    <property type="entry name" value="PTS_EIIB_TYPE_1"/>
    <property type="match status" value="1"/>
</dbReference>
<evidence type="ECO:0000256" key="2">
    <source>
        <dbReference type="ARBA" id="ARBA00022448"/>
    </source>
</evidence>
<feature type="transmembrane region" description="Helical" evidence="12">
    <location>
        <begin position="237"/>
        <end position="258"/>
    </location>
</feature>
<dbReference type="InterPro" id="IPR010975">
    <property type="entry name" value="PTS_IIBC_a_glc"/>
</dbReference>
<dbReference type="PANTHER" id="PTHR30009:SF12">
    <property type="entry name" value="PHOSPHOTRANSFERASE IIC COMPONENT GLVC"/>
    <property type="match status" value="1"/>
</dbReference>
<dbReference type="InterPro" id="IPR001996">
    <property type="entry name" value="PTS_IIB_1"/>
</dbReference>
<dbReference type="AlphaFoldDB" id="A0A3G5FHN5"/>
<dbReference type="CDD" id="cd00212">
    <property type="entry name" value="PTS_IIB_glc"/>
    <property type="match status" value="1"/>
</dbReference>
<keyword evidence="3" id="KW-1003">Cell membrane</keyword>
<dbReference type="InterPro" id="IPR050429">
    <property type="entry name" value="PTS_Glucose_EIICBA"/>
</dbReference>
<feature type="domain" description="PTS EIIC type-1" evidence="14">
    <location>
        <begin position="1"/>
        <end position="422"/>
    </location>
</feature>
<feature type="transmembrane region" description="Helical" evidence="12">
    <location>
        <begin position="129"/>
        <end position="156"/>
    </location>
</feature>
<name>A0A3G5FHN5_TETHA</name>
<evidence type="ECO:0000256" key="4">
    <source>
        <dbReference type="ARBA" id="ARBA00022597"/>
    </source>
</evidence>
<evidence type="ECO:0000259" key="13">
    <source>
        <dbReference type="PROSITE" id="PS51098"/>
    </source>
</evidence>
<keyword evidence="5" id="KW-0808">Transferase</keyword>
<protein>
    <submittedName>
        <fullName evidence="15">PTS alpha-glucoside transporter subunit IICB</fullName>
    </submittedName>
</protein>
<evidence type="ECO:0000259" key="14">
    <source>
        <dbReference type="PROSITE" id="PS51103"/>
    </source>
</evidence>
<sequence length="635" mass="69918">MMQKIQKFGSAMLVPVSLFMFAGLVVALGSVFTNPIFFPQLAQEDTSWYSFWFIIQEGGWTVFNQIPIVFAAGLPIGLAKKARGRAAIVSLVTYLTYNYFIGALLSQWGPFFGINNYDAELVENSTNEGLTYIAGIKTFDTNILGALIIGGIIVWLHNRYFDKKLPEWLGQFQGQAFVAILGFFSALILAVVTCFVWPQIQAGIVNLQGFLTSTGIFGVGLTSFLMRFILPTGLHHFVYIPMYFGPALVPGGLQAFWLENLNTFAASTESLKDLAPEMGFMIFGNENVFALPAICLAFYATADKSRKKETAALLIPAGLTAFLLGITEPVEFTFLFAAPFLWVVYPVIGAIMHAIMFTFGVVGKFDGGLIDFATLNWLPLGANHWNTYLLQIIIGLIFSVIFFFVFKFLIEKFDLPTPGRGVAQGEVELINKKEYKERTGKINGDMKQSQDASSDNDKAVAYLKGLGGAVNIEEITSCTTRLRVTVNNPDEVASDDFFKANNAAGVVRKGKAIQVIVGLDVLNVLGQIEDLLSNSTSNVNVDSDISSRLTDLDNPIDRNAVFMLDALGSSDNIENVEENDSGITVFVKNSDLIDDKEMFINLGLGITDVKVEDHKIEIQLTSKEQYIQSLKKLLN</sequence>
<dbReference type="NCBIfam" id="TIGR00826">
    <property type="entry name" value="EIIB_glc"/>
    <property type="match status" value="1"/>
</dbReference>
<feature type="active site" description="Phosphocysteine intermediate; for EIIB activity" evidence="11">
    <location>
        <position position="478"/>
    </location>
</feature>
<dbReference type="InterPro" id="IPR003352">
    <property type="entry name" value="PTS_EIIC"/>
</dbReference>
<accession>A0A3G5FHN5</accession>
<feature type="transmembrane region" description="Helical" evidence="12">
    <location>
        <begin position="388"/>
        <end position="410"/>
    </location>
</feature>
<dbReference type="Proteomes" id="UP000280475">
    <property type="component" value="Chromosome"/>
</dbReference>
<evidence type="ECO:0000256" key="8">
    <source>
        <dbReference type="ARBA" id="ARBA00022777"/>
    </source>
</evidence>
<feature type="transmembrane region" description="Helical" evidence="12">
    <location>
        <begin position="333"/>
        <end position="358"/>
    </location>
</feature>
<dbReference type="GO" id="GO:0009401">
    <property type="term" value="P:phosphoenolpyruvate-dependent sugar phosphotransferase system"/>
    <property type="evidence" value="ECO:0007669"/>
    <property type="project" value="UniProtKB-KW"/>
</dbReference>
<evidence type="ECO:0000256" key="11">
    <source>
        <dbReference type="PROSITE-ProRule" id="PRU00421"/>
    </source>
</evidence>
<evidence type="ECO:0000256" key="10">
    <source>
        <dbReference type="ARBA" id="ARBA00023136"/>
    </source>
</evidence>
<evidence type="ECO:0000256" key="3">
    <source>
        <dbReference type="ARBA" id="ARBA00022475"/>
    </source>
</evidence>
<evidence type="ECO:0000256" key="12">
    <source>
        <dbReference type="SAM" id="Phobius"/>
    </source>
</evidence>
<dbReference type="InterPro" id="IPR036878">
    <property type="entry name" value="Glu_permease_IIB"/>
</dbReference>
<feature type="domain" description="PTS EIIB type-1" evidence="13">
    <location>
        <begin position="456"/>
        <end position="538"/>
    </location>
</feature>